<dbReference type="Proteomes" id="UP000708208">
    <property type="component" value="Unassembled WGS sequence"/>
</dbReference>
<sequence>MEANVTAEKQRWNSKHRSDCSFVLHFYHSSENSIVVTENAFRSLPGASHRVFYVIFTPLPAVTKLPEEVLIEHSKYINNIIFVDIFDPHQINVLKRDLHSSLFYAAARFDVKNSQLVIIDAIFPNQPNFKGRVLTGLVSPVSGTRLEQFQESGVWQDYLVATMYYMCEKVNGTLAVETVFGVPREGVDEDGEWDDYTKPLLVGAATISGIVTPTSLSLQVVFVSKPIYYDRVVFIHRLPKKIKFSSLAVLYYPLNTIVWYFGDLVLRSS</sequence>
<evidence type="ECO:0000313" key="3">
    <source>
        <dbReference type="Proteomes" id="UP000708208"/>
    </source>
</evidence>
<proteinExistence type="predicted"/>
<accession>A0A8J2JC81</accession>
<evidence type="ECO:0000256" key="1">
    <source>
        <dbReference type="SAM" id="Phobius"/>
    </source>
</evidence>
<reference evidence="2" key="1">
    <citation type="submission" date="2021-06" db="EMBL/GenBank/DDBJ databases">
        <authorList>
            <person name="Hodson N. C."/>
            <person name="Mongue J. A."/>
            <person name="Jaron S. K."/>
        </authorList>
    </citation>
    <scope>NUCLEOTIDE SEQUENCE</scope>
</reference>
<organism evidence="2 3">
    <name type="scientific">Allacma fusca</name>
    <dbReference type="NCBI Taxonomy" id="39272"/>
    <lineage>
        <taxon>Eukaryota</taxon>
        <taxon>Metazoa</taxon>
        <taxon>Ecdysozoa</taxon>
        <taxon>Arthropoda</taxon>
        <taxon>Hexapoda</taxon>
        <taxon>Collembola</taxon>
        <taxon>Symphypleona</taxon>
        <taxon>Sminthuridae</taxon>
        <taxon>Allacma</taxon>
    </lineage>
</organism>
<protein>
    <submittedName>
        <fullName evidence="2">Uncharacterized protein</fullName>
    </submittedName>
</protein>
<keyword evidence="3" id="KW-1185">Reference proteome</keyword>
<comment type="caution">
    <text evidence="2">The sequence shown here is derived from an EMBL/GenBank/DDBJ whole genome shotgun (WGS) entry which is preliminary data.</text>
</comment>
<gene>
    <name evidence="2" type="ORF">AFUS01_LOCUS3599</name>
</gene>
<name>A0A8J2JC81_9HEXA</name>
<dbReference type="EMBL" id="CAJVCH010021781">
    <property type="protein sequence ID" value="CAG7691776.1"/>
    <property type="molecule type" value="Genomic_DNA"/>
</dbReference>
<dbReference type="AlphaFoldDB" id="A0A8J2JC81"/>
<feature type="transmembrane region" description="Helical" evidence="1">
    <location>
        <begin position="244"/>
        <end position="262"/>
    </location>
</feature>
<keyword evidence="1" id="KW-1133">Transmembrane helix</keyword>
<keyword evidence="1" id="KW-0812">Transmembrane</keyword>
<keyword evidence="1" id="KW-0472">Membrane</keyword>
<evidence type="ECO:0000313" key="2">
    <source>
        <dbReference type="EMBL" id="CAG7691776.1"/>
    </source>
</evidence>
<feature type="transmembrane region" description="Helical" evidence="1">
    <location>
        <begin position="200"/>
        <end position="223"/>
    </location>
</feature>